<evidence type="ECO:0000256" key="1">
    <source>
        <dbReference type="ARBA" id="ARBA00004651"/>
    </source>
</evidence>
<comment type="subcellular location">
    <subcellularLocation>
        <location evidence="1">Cell membrane</location>
        <topology evidence="1">Multi-pass membrane protein</topology>
    </subcellularLocation>
</comment>
<dbReference type="SUPFAM" id="SSF103473">
    <property type="entry name" value="MFS general substrate transporter"/>
    <property type="match status" value="2"/>
</dbReference>
<dbReference type="NCBIfam" id="TIGR00711">
    <property type="entry name" value="efflux_EmrB"/>
    <property type="match status" value="1"/>
</dbReference>
<feature type="transmembrane region" description="Helical" evidence="7">
    <location>
        <begin position="456"/>
        <end position="477"/>
    </location>
</feature>
<evidence type="ECO:0000313" key="9">
    <source>
        <dbReference type="EMBL" id="MET3613579.1"/>
    </source>
</evidence>
<evidence type="ECO:0000256" key="2">
    <source>
        <dbReference type="ARBA" id="ARBA00022448"/>
    </source>
</evidence>
<keyword evidence="3" id="KW-1003">Cell membrane</keyword>
<dbReference type="Proteomes" id="UP001549047">
    <property type="component" value="Unassembled WGS sequence"/>
</dbReference>
<keyword evidence="4 7" id="KW-0812">Transmembrane</keyword>
<dbReference type="InterPro" id="IPR011701">
    <property type="entry name" value="MFS"/>
</dbReference>
<dbReference type="PROSITE" id="PS50850">
    <property type="entry name" value="MFS"/>
    <property type="match status" value="1"/>
</dbReference>
<comment type="caution">
    <text evidence="9">The sequence shown here is derived from an EMBL/GenBank/DDBJ whole genome shotgun (WGS) entry which is preliminary data.</text>
</comment>
<feature type="transmembrane region" description="Helical" evidence="7">
    <location>
        <begin position="236"/>
        <end position="258"/>
    </location>
</feature>
<dbReference type="InterPro" id="IPR036259">
    <property type="entry name" value="MFS_trans_sf"/>
</dbReference>
<feature type="transmembrane region" description="Helical" evidence="7">
    <location>
        <begin position="88"/>
        <end position="106"/>
    </location>
</feature>
<evidence type="ECO:0000259" key="8">
    <source>
        <dbReference type="PROSITE" id="PS50850"/>
    </source>
</evidence>
<feature type="transmembrane region" description="Helical" evidence="7">
    <location>
        <begin position="424"/>
        <end position="444"/>
    </location>
</feature>
<dbReference type="PANTHER" id="PTHR42718:SF39">
    <property type="entry name" value="ACTINORHODIN TRANSPORTER-RELATED"/>
    <property type="match status" value="1"/>
</dbReference>
<dbReference type="Gene3D" id="1.20.1250.20">
    <property type="entry name" value="MFS general substrate transporter like domains"/>
    <property type="match status" value="1"/>
</dbReference>
<gene>
    <name evidence="9" type="ORF">ABID16_001908</name>
</gene>
<dbReference type="PRINTS" id="PR01036">
    <property type="entry name" value="TCRTETB"/>
</dbReference>
<evidence type="ECO:0000256" key="6">
    <source>
        <dbReference type="ARBA" id="ARBA00023136"/>
    </source>
</evidence>
<dbReference type="Gene3D" id="1.20.1720.10">
    <property type="entry name" value="Multidrug resistance protein D"/>
    <property type="match status" value="1"/>
</dbReference>
<protein>
    <submittedName>
        <fullName evidence="9">EmrB/QacA subfamily drug resistance transporter</fullName>
    </submittedName>
</protein>
<dbReference type="CDD" id="cd17321">
    <property type="entry name" value="MFS_MMR_MDR_like"/>
    <property type="match status" value="1"/>
</dbReference>
<evidence type="ECO:0000313" key="10">
    <source>
        <dbReference type="Proteomes" id="UP001549047"/>
    </source>
</evidence>
<evidence type="ECO:0000256" key="3">
    <source>
        <dbReference type="ARBA" id="ARBA00022475"/>
    </source>
</evidence>
<organism evidence="9 10">
    <name type="scientific">Rhizobium aquaticum</name>
    <dbReference type="NCBI Taxonomy" id="1549636"/>
    <lineage>
        <taxon>Bacteria</taxon>
        <taxon>Pseudomonadati</taxon>
        <taxon>Pseudomonadota</taxon>
        <taxon>Alphaproteobacteria</taxon>
        <taxon>Hyphomicrobiales</taxon>
        <taxon>Rhizobiaceae</taxon>
        <taxon>Rhizobium/Agrobacterium group</taxon>
        <taxon>Rhizobium</taxon>
    </lineage>
</organism>
<evidence type="ECO:0000256" key="5">
    <source>
        <dbReference type="ARBA" id="ARBA00022989"/>
    </source>
</evidence>
<feature type="transmembrane region" description="Helical" evidence="7">
    <location>
        <begin position="279"/>
        <end position="306"/>
    </location>
</feature>
<evidence type="ECO:0000256" key="4">
    <source>
        <dbReference type="ARBA" id="ARBA00022692"/>
    </source>
</evidence>
<dbReference type="EMBL" id="JBEPMB010000002">
    <property type="protein sequence ID" value="MET3613579.1"/>
    <property type="molecule type" value="Genomic_DNA"/>
</dbReference>
<keyword evidence="10" id="KW-1185">Reference proteome</keyword>
<sequence>MTSAPPNDHQPYPTYEKRWSAMAIILMASFMNLLDVTIVNVSLPTLQHDMGASSSDIEWVVAGFILTFALGLLPFGRYGDIVGKKQMFLIGVGCFTAASIMCGLAPNIEFLVIARLLQGMGGAVMTPQVLSIAQTIFPPHERATAFSLFGLTAGLASVIGPVLGGLIIGADLGGLAWRPIFLMNVPIGILALILGAKFIPKIPGNPGMKNDFGGILIVSAAMFLLVFPLIEGRNYHWATWCFAMLGAAAVLFVVFVLWERRQSRTGAPQLLPVDLMRNRNFMIGAFMSLIFFSAMPPFFLIFALYLQSGYGLAPLWSGLTTLPFSVGVLVASAISGRLGFRWQRQRIAAGVALMFVGIFALRMIVGSLEGSLHYGVFVAPLLAAGVGLGISISSLFQTILAGVPVKDAGSGSGALQAIQQAGGALGVAIVSEIFFRALTAQLAAGAQPVAAYSTSLMTAVLYNLVAYVLVILGVLVLKNPPRIQMPGAAPVMAD</sequence>
<feature type="transmembrane region" description="Helical" evidence="7">
    <location>
        <begin position="347"/>
        <end position="365"/>
    </location>
</feature>
<proteinExistence type="predicted"/>
<feature type="transmembrane region" description="Helical" evidence="7">
    <location>
        <begin position="59"/>
        <end position="76"/>
    </location>
</feature>
<keyword evidence="2" id="KW-0813">Transport</keyword>
<keyword evidence="6 7" id="KW-0472">Membrane</keyword>
<evidence type="ECO:0000256" key="7">
    <source>
        <dbReference type="SAM" id="Phobius"/>
    </source>
</evidence>
<feature type="transmembrane region" description="Helical" evidence="7">
    <location>
        <begin position="180"/>
        <end position="200"/>
    </location>
</feature>
<feature type="domain" description="Major facilitator superfamily (MFS) profile" evidence="8">
    <location>
        <begin position="21"/>
        <end position="481"/>
    </location>
</feature>
<reference evidence="9 10" key="1">
    <citation type="submission" date="2024-06" db="EMBL/GenBank/DDBJ databases">
        <title>Genomic Encyclopedia of Type Strains, Phase IV (KMG-IV): sequencing the most valuable type-strain genomes for metagenomic binning, comparative biology and taxonomic classification.</title>
        <authorList>
            <person name="Goeker M."/>
        </authorList>
    </citation>
    <scope>NUCLEOTIDE SEQUENCE [LARGE SCALE GENOMIC DNA]</scope>
    <source>
        <strain evidence="9 10">DSM 29780</strain>
    </source>
</reference>
<keyword evidence="5 7" id="KW-1133">Transmembrane helix</keyword>
<dbReference type="RefSeq" id="WP_354556106.1">
    <property type="nucleotide sequence ID" value="NZ_JBEPMB010000002.1"/>
</dbReference>
<feature type="transmembrane region" description="Helical" evidence="7">
    <location>
        <begin position="145"/>
        <end position="168"/>
    </location>
</feature>
<feature type="transmembrane region" description="Helical" evidence="7">
    <location>
        <begin position="312"/>
        <end position="335"/>
    </location>
</feature>
<feature type="transmembrane region" description="Helical" evidence="7">
    <location>
        <begin position="212"/>
        <end position="230"/>
    </location>
</feature>
<feature type="transmembrane region" description="Helical" evidence="7">
    <location>
        <begin position="112"/>
        <end position="133"/>
    </location>
</feature>
<accession>A0ABV2J109</accession>
<dbReference type="InterPro" id="IPR004638">
    <property type="entry name" value="EmrB-like"/>
</dbReference>
<feature type="transmembrane region" description="Helical" evidence="7">
    <location>
        <begin position="377"/>
        <end position="403"/>
    </location>
</feature>
<dbReference type="Pfam" id="PF07690">
    <property type="entry name" value="MFS_1"/>
    <property type="match status" value="1"/>
</dbReference>
<dbReference type="PANTHER" id="PTHR42718">
    <property type="entry name" value="MAJOR FACILITATOR SUPERFAMILY MULTIDRUG TRANSPORTER MFSC"/>
    <property type="match status" value="1"/>
</dbReference>
<feature type="transmembrane region" description="Helical" evidence="7">
    <location>
        <begin position="21"/>
        <end position="39"/>
    </location>
</feature>
<dbReference type="InterPro" id="IPR020846">
    <property type="entry name" value="MFS_dom"/>
</dbReference>
<name>A0ABV2J109_9HYPH</name>